<proteinExistence type="predicted"/>
<keyword evidence="2" id="KW-0472">Membrane</keyword>
<evidence type="ECO:0000313" key="6">
    <source>
        <dbReference type="EMBL" id="KAE9212895.1"/>
    </source>
</evidence>
<dbReference type="EMBL" id="QXGC01001044">
    <property type="protein sequence ID" value="KAE9212895.1"/>
    <property type="molecule type" value="Genomic_DNA"/>
</dbReference>
<evidence type="ECO:0000313" key="5">
    <source>
        <dbReference type="EMBL" id="KAE9197532.1"/>
    </source>
</evidence>
<evidence type="ECO:0000313" key="10">
    <source>
        <dbReference type="Proteomes" id="UP000437068"/>
    </source>
</evidence>
<evidence type="ECO:0000313" key="4">
    <source>
        <dbReference type="EMBL" id="KAE9097217.1"/>
    </source>
</evidence>
<keyword evidence="2" id="KW-1133">Transmembrane helix</keyword>
<dbReference type="EMBL" id="QXGB01001080">
    <property type="protein sequence ID" value="KAE9197532.1"/>
    <property type="molecule type" value="Genomic_DNA"/>
</dbReference>
<dbReference type="EMBL" id="QXGF01001174">
    <property type="protein sequence ID" value="KAE8931964.1"/>
    <property type="molecule type" value="Genomic_DNA"/>
</dbReference>
<dbReference type="Proteomes" id="UP000476176">
    <property type="component" value="Unassembled WGS sequence"/>
</dbReference>
<dbReference type="EMBL" id="QXFZ01001089">
    <property type="protein sequence ID" value="KAE9097217.1"/>
    <property type="molecule type" value="Genomic_DNA"/>
</dbReference>
<accession>A0A6A3X779</accession>
<evidence type="ECO:0000313" key="8">
    <source>
        <dbReference type="Proteomes" id="UP000429523"/>
    </source>
</evidence>
<evidence type="ECO:0000313" key="7">
    <source>
        <dbReference type="EMBL" id="KAE9298633.1"/>
    </source>
</evidence>
<dbReference type="Proteomes" id="UP000441208">
    <property type="component" value="Unassembled WGS sequence"/>
</dbReference>
<evidence type="ECO:0000256" key="1">
    <source>
        <dbReference type="SAM" id="MobiDB-lite"/>
    </source>
</evidence>
<evidence type="ECO:0000313" key="12">
    <source>
        <dbReference type="Proteomes" id="UP000476176"/>
    </source>
</evidence>
<evidence type="ECO:0000313" key="11">
    <source>
        <dbReference type="Proteomes" id="UP000441208"/>
    </source>
</evidence>
<feature type="region of interest" description="Disordered" evidence="1">
    <location>
        <begin position="1"/>
        <end position="45"/>
    </location>
</feature>
<gene>
    <name evidence="7" type="ORF">PF001_g15841</name>
    <name evidence="6" type="ORF">PF004_g15510</name>
    <name evidence="5" type="ORF">PF005_g16482</name>
    <name evidence="4" type="ORF">PF007_g16705</name>
    <name evidence="3" type="ORF">PF009_g17998</name>
</gene>
<dbReference type="OrthoDB" id="160399at2759"/>
<organism evidence="5 9">
    <name type="scientific">Phytophthora fragariae</name>
    <dbReference type="NCBI Taxonomy" id="53985"/>
    <lineage>
        <taxon>Eukaryota</taxon>
        <taxon>Sar</taxon>
        <taxon>Stramenopiles</taxon>
        <taxon>Oomycota</taxon>
        <taxon>Peronosporomycetes</taxon>
        <taxon>Peronosporales</taxon>
        <taxon>Peronosporaceae</taxon>
        <taxon>Phytophthora</taxon>
    </lineage>
</organism>
<sequence length="909" mass="98832">MLPRLSTRVHPRSSTTTAEDKGAGYACLPSPSSSPSAPPVESELPESRGDCTRWLSNYPRLSFVLLFVLCTYIGGVYVSTKVTAWTLGILGVDQELMNARQVYVASSRMLTSMTQCVDRNSLEYLAGAKLQFEADSKRVQKIIDANDAVLSSQRNATMTCSAAFLSSLKHHVQPAASNDANSTLSCFSDRFYEKVPDTEALSSSRTLVLAVRTLLTTQAVTAANDSVSKQQIEFEKQLLEMWNSVDSVKTSIDKTLSATNTLTSEQLSSLAPILSDNDGEGHTKQSASRLGRLSKVVSSELSDPLASTSSTSLEAIQKAGRTLHKALAFLSGLHEGFSDVMGTVGDTWELLERQLNATAQQVVQLQKELAYAAESTAKQINRTSSAIMTNFGQAQQEVATSFDILHEHWQDAVSKLVAQGFTPWQRLGDRLVAELTANQRQSARPENSIQRKYILPDRTANSSLEKERARLATVAHVEDSQASTASSALDDKGDEFIIDTAVLRASLVDIGALVTQVIFYVDVGRLTLLVTDLALGLITESYSDMPMLDIRGITTADTIGSVCEIFLCKHSFWVVCYTVAANASELLRVMVRFVSLLLAASVVTAGLFMWKQDHIEHCGSAGTPSNSSQTVIQSITRAFFENSGNSSNSVVDPLDEIQRYTTIINDSIRNDYAGLEVDSAAVWMNQSAALDDFGNCATTTSTLVRMLQDCSEHTSGDVMVLADDASLSSQCLTSELRNTSGLVTPSKTATVLSGNAPFIAPSTAFESCFPEEEMEREAVVRKLQHSLACATEKAVYLSCASCMYGKLSNVIFVWSVGKLNDVDLLSVRKPFQKLGVNDLSVPVSKRVPLLFGRLAHTQRASRRWRLFHCNFKSSIDAVDAADKIEVCPLPLDSMMACHSDVGNADLGTR</sequence>
<dbReference type="Proteomes" id="UP000433483">
    <property type="component" value="Unassembled WGS sequence"/>
</dbReference>
<feature type="compositionally biased region" description="Low complexity" evidence="1">
    <location>
        <begin position="29"/>
        <end position="42"/>
    </location>
</feature>
<keyword evidence="9" id="KW-1185">Reference proteome</keyword>
<evidence type="ECO:0000313" key="9">
    <source>
        <dbReference type="Proteomes" id="UP000433483"/>
    </source>
</evidence>
<dbReference type="AlphaFoldDB" id="A0A6A3X779"/>
<protein>
    <submittedName>
        <fullName evidence="5">Uncharacterized protein</fullName>
    </submittedName>
</protein>
<reference evidence="8 9" key="1">
    <citation type="submission" date="2018-08" db="EMBL/GenBank/DDBJ databases">
        <title>Genomic investigation of the strawberry pathogen Phytophthora fragariae indicates pathogenicity is determined by transcriptional variation in three key races.</title>
        <authorList>
            <person name="Adams T.M."/>
            <person name="Armitage A.D."/>
            <person name="Sobczyk M.K."/>
            <person name="Bates H.J."/>
            <person name="Dunwell J.M."/>
            <person name="Nellist C.F."/>
            <person name="Harrison R.J."/>
        </authorList>
    </citation>
    <scope>NUCLEOTIDE SEQUENCE [LARGE SCALE GENOMIC DNA]</scope>
    <source>
        <strain evidence="7 10">A4</strain>
        <strain evidence="6 12">BC-23</strain>
        <strain evidence="5 9">NOV-27</strain>
        <strain evidence="4 11">NOV-71</strain>
        <strain evidence="3 8">NOV-9</strain>
    </source>
</reference>
<dbReference type="Proteomes" id="UP000437068">
    <property type="component" value="Unassembled WGS sequence"/>
</dbReference>
<comment type="caution">
    <text evidence="5">The sequence shown here is derived from an EMBL/GenBank/DDBJ whole genome shotgun (WGS) entry which is preliminary data.</text>
</comment>
<feature type="transmembrane region" description="Helical" evidence="2">
    <location>
        <begin position="61"/>
        <end position="80"/>
    </location>
</feature>
<dbReference type="EMBL" id="QXGE01001052">
    <property type="protein sequence ID" value="KAE9298633.1"/>
    <property type="molecule type" value="Genomic_DNA"/>
</dbReference>
<name>A0A6A3X779_9STRA</name>
<evidence type="ECO:0000256" key="2">
    <source>
        <dbReference type="SAM" id="Phobius"/>
    </source>
</evidence>
<keyword evidence="2" id="KW-0812">Transmembrane</keyword>
<evidence type="ECO:0000313" key="3">
    <source>
        <dbReference type="EMBL" id="KAE8931964.1"/>
    </source>
</evidence>
<dbReference type="Proteomes" id="UP000429523">
    <property type="component" value="Unassembled WGS sequence"/>
</dbReference>